<protein>
    <submittedName>
        <fullName evidence="2">Uncharacterized protein</fullName>
    </submittedName>
</protein>
<keyword evidence="1" id="KW-0812">Transmembrane</keyword>
<feature type="transmembrane region" description="Helical" evidence="1">
    <location>
        <begin position="28"/>
        <end position="51"/>
    </location>
</feature>
<feature type="transmembrane region" description="Helical" evidence="1">
    <location>
        <begin position="71"/>
        <end position="93"/>
    </location>
</feature>
<keyword evidence="1" id="KW-1133">Transmembrane helix</keyword>
<dbReference type="EMBL" id="MN740923">
    <property type="protein sequence ID" value="QHU18060.1"/>
    <property type="molecule type" value="Genomic_DNA"/>
</dbReference>
<sequence length="241" mass="27259">MSAEEKNELSCLEKCKAKQNDQDFKQKMGVSTILILELYRVLMGAFLIAFVPQKCGENICSISENLSRNSILAQSTIAANSITALAFFALYFIEVKRENKLITYLEVNKFTAVDNDAVGESLKNLPITKRNTILRYDKLYQNTGYVSTCAFICNTVLSAYVVYNHYFDSKTATVFLTNVLFMGTKVSDVYTTVNTKKNIFFSAYLKQKVQFNDVDPDKYVTLDIEQDYNSSNDSTVEGQPI</sequence>
<proteinExistence type="predicted"/>
<dbReference type="AlphaFoldDB" id="A0A6C0KN13"/>
<name>A0A6C0KN13_9ZZZZ</name>
<evidence type="ECO:0000256" key="1">
    <source>
        <dbReference type="SAM" id="Phobius"/>
    </source>
</evidence>
<keyword evidence="1" id="KW-0472">Membrane</keyword>
<accession>A0A6C0KN13</accession>
<evidence type="ECO:0000313" key="2">
    <source>
        <dbReference type="EMBL" id="QHU18060.1"/>
    </source>
</evidence>
<reference evidence="2" key="1">
    <citation type="journal article" date="2020" name="Nature">
        <title>Giant virus diversity and host interactions through global metagenomics.</title>
        <authorList>
            <person name="Schulz F."/>
            <person name="Roux S."/>
            <person name="Paez-Espino D."/>
            <person name="Jungbluth S."/>
            <person name="Walsh D.A."/>
            <person name="Denef V.J."/>
            <person name="McMahon K.D."/>
            <person name="Konstantinidis K.T."/>
            <person name="Eloe-Fadrosh E.A."/>
            <person name="Kyrpides N.C."/>
            <person name="Woyke T."/>
        </authorList>
    </citation>
    <scope>NUCLEOTIDE SEQUENCE</scope>
    <source>
        <strain evidence="2">GVMAG-S-3300012919-55</strain>
    </source>
</reference>
<organism evidence="2">
    <name type="scientific">viral metagenome</name>
    <dbReference type="NCBI Taxonomy" id="1070528"/>
    <lineage>
        <taxon>unclassified sequences</taxon>
        <taxon>metagenomes</taxon>
        <taxon>organismal metagenomes</taxon>
    </lineage>
</organism>